<dbReference type="PRINTS" id="PR00111">
    <property type="entry name" value="ABHYDROLASE"/>
</dbReference>
<dbReference type="GO" id="GO:0016787">
    <property type="term" value="F:hydrolase activity"/>
    <property type="evidence" value="ECO:0007669"/>
    <property type="project" value="UniProtKB-KW"/>
</dbReference>
<dbReference type="PANTHER" id="PTHR43194">
    <property type="entry name" value="HYDROLASE ALPHA/BETA FOLD FAMILY"/>
    <property type="match status" value="1"/>
</dbReference>
<comment type="caution">
    <text evidence="2">The sequence shown here is derived from an EMBL/GenBank/DDBJ whole genome shotgun (WGS) entry which is preliminary data.</text>
</comment>
<sequence>MMLHGGSGSWTHWSRNVMGLCSDYRLLLPDMPGFGESDPLTLTADLDPLASALLSGIEALIGMQRFMLVGFSFGGLVAARVARLAGPRVGRLVLVGASGFGLPTSLRLPMRAWRHLPVQQQAAAHRHNLEVLMLAGEVGAEAVRLQAENATRARLSSRPWSNRPILRETLPQLQVPLGAIWGGADAVLQDDLDQRISLLRRSDPACLIEVIEGAGHWVAFEQPGSFEAALRAMLVAS</sequence>
<keyword evidence="2" id="KW-0378">Hydrolase</keyword>
<organism evidence="2 3">
    <name type="scientific">Cereibacter changlensis</name>
    <dbReference type="NCBI Taxonomy" id="402884"/>
    <lineage>
        <taxon>Bacteria</taxon>
        <taxon>Pseudomonadati</taxon>
        <taxon>Pseudomonadota</taxon>
        <taxon>Alphaproteobacteria</taxon>
        <taxon>Rhodobacterales</taxon>
        <taxon>Paracoccaceae</taxon>
        <taxon>Cereibacter</taxon>
    </lineage>
</organism>
<dbReference type="InterPro" id="IPR000073">
    <property type="entry name" value="AB_hydrolase_1"/>
</dbReference>
<protein>
    <submittedName>
        <fullName evidence="2">Alpha/beta hydrolase</fullName>
    </submittedName>
</protein>
<dbReference type="Proteomes" id="UP000306340">
    <property type="component" value="Unassembled WGS sequence"/>
</dbReference>
<dbReference type="Gene3D" id="3.40.50.1820">
    <property type="entry name" value="alpha/beta hydrolase"/>
    <property type="match status" value="1"/>
</dbReference>
<name>A0A4U0Z2T7_9RHOB</name>
<dbReference type="InterPro" id="IPR029058">
    <property type="entry name" value="AB_hydrolase_fold"/>
</dbReference>
<dbReference type="PANTHER" id="PTHR43194:SF5">
    <property type="entry name" value="PIMELOYL-[ACYL-CARRIER PROTEIN] METHYL ESTER ESTERASE"/>
    <property type="match status" value="1"/>
</dbReference>
<feature type="domain" description="AB hydrolase-1" evidence="1">
    <location>
        <begin position="2"/>
        <end position="226"/>
    </location>
</feature>
<dbReference type="AlphaFoldDB" id="A0A4U0Z2T7"/>
<proteinExistence type="predicted"/>
<evidence type="ECO:0000259" key="1">
    <source>
        <dbReference type="Pfam" id="PF12697"/>
    </source>
</evidence>
<evidence type="ECO:0000313" key="3">
    <source>
        <dbReference type="Proteomes" id="UP000306340"/>
    </source>
</evidence>
<dbReference type="EMBL" id="SWAU01000029">
    <property type="protein sequence ID" value="TKA97629.1"/>
    <property type="molecule type" value="Genomic_DNA"/>
</dbReference>
<dbReference type="InterPro" id="IPR050228">
    <property type="entry name" value="Carboxylesterase_BioH"/>
</dbReference>
<reference evidence="2 3" key="1">
    <citation type="submission" date="2019-04" db="EMBL/GenBank/DDBJ databases">
        <title>Crypto-aerobic microbial life in anoxic (sulfidic) marine sediments.</title>
        <authorList>
            <person name="Bhattacharya S."/>
            <person name="Roy C."/>
            <person name="Mondal N."/>
            <person name="Sarkar J."/>
            <person name="Mandal S."/>
            <person name="Rameez M.J."/>
            <person name="Ghosh W."/>
        </authorList>
    </citation>
    <scope>NUCLEOTIDE SEQUENCE [LARGE SCALE GENOMIC DNA]</scope>
    <source>
        <strain evidence="2 3">SBBC</strain>
    </source>
</reference>
<accession>A0A4U0Z2T7</accession>
<gene>
    <name evidence="2" type="ORF">FAZ78_05145</name>
</gene>
<dbReference type="Pfam" id="PF12697">
    <property type="entry name" value="Abhydrolase_6"/>
    <property type="match status" value="1"/>
</dbReference>
<evidence type="ECO:0000313" key="2">
    <source>
        <dbReference type="EMBL" id="TKA97629.1"/>
    </source>
</evidence>
<dbReference type="SUPFAM" id="SSF53474">
    <property type="entry name" value="alpha/beta-Hydrolases"/>
    <property type="match status" value="1"/>
</dbReference>